<accession>A0A0S4QJB9</accession>
<dbReference type="Gene3D" id="3.75.10.10">
    <property type="entry name" value="L-arginine/glycine Amidinotransferase, Chain A"/>
    <property type="match status" value="1"/>
</dbReference>
<evidence type="ECO:0000313" key="2">
    <source>
        <dbReference type="Proteomes" id="UP000198802"/>
    </source>
</evidence>
<protein>
    <submittedName>
        <fullName evidence="1">N-Dimethylarginine dimethylaminohydrolase</fullName>
    </submittedName>
</protein>
<evidence type="ECO:0000313" key="1">
    <source>
        <dbReference type="EMBL" id="CUU55428.1"/>
    </source>
</evidence>
<proteinExistence type="predicted"/>
<dbReference type="RefSeq" id="WP_091273935.1">
    <property type="nucleotide sequence ID" value="NZ_FAOZ01000005.1"/>
</dbReference>
<dbReference type="NCBIfam" id="NF045659">
    <property type="entry name" value="DiMArgaseDdahMtb"/>
    <property type="match status" value="1"/>
</dbReference>
<dbReference type="SUPFAM" id="SSF55909">
    <property type="entry name" value="Pentein"/>
    <property type="match status" value="1"/>
</dbReference>
<dbReference type="Proteomes" id="UP000198802">
    <property type="component" value="Unassembled WGS sequence"/>
</dbReference>
<dbReference type="GO" id="GO:0016990">
    <property type="term" value="F:arginine deiminase activity"/>
    <property type="evidence" value="ECO:0007669"/>
    <property type="project" value="TreeGrafter"/>
</dbReference>
<name>A0A0S4QJB9_9ACTN</name>
<gene>
    <name evidence="1" type="ORF">Ga0074812_10578</name>
</gene>
<reference evidence="2" key="1">
    <citation type="submission" date="2015-11" db="EMBL/GenBank/DDBJ databases">
        <authorList>
            <person name="Varghese N."/>
        </authorList>
    </citation>
    <scope>NUCLEOTIDE SEQUENCE [LARGE SCALE GENOMIC DNA]</scope>
    <source>
        <strain evidence="2">DSM 45899</strain>
    </source>
</reference>
<dbReference type="GO" id="GO:0019546">
    <property type="term" value="P:L-arginine deiminase pathway"/>
    <property type="evidence" value="ECO:0007669"/>
    <property type="project" value="TreeGrafter"/>
</dbReference>
<dbReference type="PANTHER" id="PTHR47271:SF2">
    <property type="entry name" value="ARGININE DEIMINASE"/>
    <property type="match status" value="1"/>
</dbReference>
<sequence length="271" mass="30041">MQRTATSRHYLMVEPTYFDVEYSINPWMHPELPTYPKVALEQWSALRDLYLELGHRVDVLEPRPGLPDMVFSANGATVVDGRVLVARFRHPQRRPESDVFRGWFTDHGFSVVRQAQWTNEGEGDCLTAGARILAGSGFRTTPEAHTEIQEFLGLPTVTLTLTDPRYYHLDTALAVLDDDLIMYSPQAFSADSVRRLQELYPDAITASADDAEAFGLNAVSDGRHVVLPHGATGVIAQLRERGFEPIGVDMSELQKAGGGPKCCTLELRGAA</sequence>
<dbReference type="PANTHER" id="PTHR47271">
    <property type="entry name" value="ARGININE DEIMINASE"/>
    <property type="match status" value="1"/>
</dbReference>
<dbReference type="AlphaFoldDB" id="A0A0S4QJB9"/>
<keyword evidence="1" id="KW-0378">Hydrolase</keyword>
<organism evidence="1 2">
    <name type="scientific">Parafrankia irregularis</name>
    <dbReference type="NCBI Taxonomy" id="795642"/>
    <lineage>
        <taxon>Bacteria</taxon>
        <taxon>Bacillati</taxon>
        <taxon>Actinomycetota</taxon>
        <taxon>Actinomycetes</taxon>
        <taxon>Frankiales</taxon>
        <taxon>Frankiaceae</taxon>
        <taxon>Parafrankia</taxon>
    </lineage>
</organism>
<dbReference type="Pfam" id="PF19420">
    <property type="entry name" value="DDAH_eukar"/>
    <property type="match status" value="1"/>
</dbReference>
<keyword evidence="2" id="KW-1185">Reference proteome</keyword>
<dbReference type="EMBL" id="FAOZ01000005">
    <property type="protein sequence ID" value="CUU55428.1"/>
    <property type="molecule type" value="Genomic_DNA"/>
</dbReference>